<gene>
    <name evidence="1" type="ORF">Aau02nite_26050</name>
</gene>
<dbReference type="Proteomes" id="UP000681340">
    <property type="component" value="Unassembled WGS sequence"/>
</dbReference>
<evidence type="ECO:0000313" key="1">
    <source>
        <dbReference type="EMBL" id="GIM67138.1"/>
    </source>
</evidence>
<name>A0A919VKV9_9ACTN</name>
<comment type="caution">
    <text evidence="1">The sequence shown here is derived from an EMBL/GenBank/DDBJ whole genome shotgun (WGS) entry which is preliminary data.</text>
</comment>
<proteinExistence type="predicted"/>
<protein>
    <recommendedName>
        <fullName evidence="3">Bleomycin resistance protein</fullName>
    </recommendedName>
</protein>
<accession>A0A919VKV9</accession>
<organism evidence="1 2">
    <name type="scientific">Actinoplanes auranticolor</name>
    <dbReference type="NCBI Taxonomy" id="47988"/>
    <lineage>
        <taxon>Bacteria</taxon>
        <taxon>Bacillati</taxon>
        <taxon>Actinomycetota</taxon>
        <taxon>Actinomycetes</taxon>
        <taxon>Micromonosporales</taxon>
        <taxon>Micromonosporaceae</taxon>
        <taxon>Actinoplanes</taxon>
    </lineage>
</organism>
<evidence type="ECO:0008006" key="3">
    <source>
        <dbReference type="Google" id="ProtNLM"/>
    </source>
</evidence>
<sequence length="62" mass="7107">MDVATLAELLHEAEKNHGRYEPTAPKHHWWDWYAAFVVARQQGRTADEAYRDATAALEGTPR</sequence>
<reference evidence="1" key="1">
    <citation type="submission" date="2021-03" db="EMBL/GenBank/DDBJ databases">
        <title>Whole genome shotgun sequence of Actinoplanes auranticolor NBRC 12245.</title>
        <authorList>
            <person name="Komaki H."/>
            <person name="Tamura T."/>
        </authorList>
    </citation>
    <scope>NUCLEOTIDE SEQUENCE</scope>
    <source>
        <strain evidence="1">NBRC 12245</strain>
    </source>
</reference>
<keyword evidence="2" id="KW-1185">Reference proteome</keyword>
<dbReference type="EMBL" id="BOQL01000021">
    <property type="protein sequence ID" value="GIM67138.1"/>
    <property type="molecule type" value="Genomic_DNA"/>
</dbReference>
<dbReference type="AlphaFoldDB" id="A0A919VKV9"/>
<dbReference type="RefSeq" id="WP_212988616.1">
    <property type="nucleotide sequence ID" value="NZ_BAABEA010000019.1"/>
</dbReference>
<evidence type="ECO:0000313" key="2">
    <source>
        <dbReference type="Proteomes" id="UP000681340"/>
    </source>
</evidence>